<keyword evidence="2" id="KW-0560">Oxidoreductase</keyword>
<evidence type="ECO:0000313" key="3">
    <source>
        <dbReference type="EMBL" id="ACY99036.1"/>
    </source>
</evidence>
<evidence type="ECO:0000313" key="4">
    <source>
        <dbReference type="Proteomes" id="UP000001918"/>
    </source>
</evidence>
<dbReference type="eggNOG" id="COG1028">
    <property type="taxonomic scope" value="Bacteria"/>
</dbReference>
<dbReference type="RefSeq" id="WP_012853820.1">
    <property type="nucleotide sequence ID" value="NC_013510.1"/>
</dbReference>
<dbReference type="PANTHER" id="PTHR24321:SF8">
    <property type="entry name" value="ESTRADIOL 17-BETA-DEHYDROGENASE 8-RELATED"/>
    <property type="match status" value="1"/>
</dbReference>
<name>D1AB93_THECD</name>
<dbReference type="InterPro" id="IPR036291">
    <property type="entry name" value="NAD(P)-bd_dom_sf"/>
</dbReference>
<dbReference type="STRING" id="471852.Tcur_3498"/>
<reference evidence="3 4" key="1">
    <citation type="journal article" date="2011" name="Stand. Genomic Sci.">
        <title>Complete genome sequence of Thermomonospora curvata type strain (B9).</title>
        <authorList>
            <person name="Chertkov O."/>
            <person name="Sikorski J."/>
            <person name="Nolan M."/>
            <person name="Lapidus A."/>
            <person name="Lucas S."/>
            <person name="Del Rio T.G."/>
            <person name="Tice H."/>
            <person name="Cheng J.F."/>
            <person name="Goodwin L."/>
            <person name="Pitluck S."/>
            <person name="Liolios K."/>
            <person name="Ivanova N."/>
            <person name="Mavromatis K."/>
            <person name="Mikhailova N."/>
            <person name="Ovchinnikova G."/>
            <person name="Pati A."/>
            <person name="Chen A."/>
            <person name="Palaniappan K."/>
            <person name="Djao O.D."/>
            <person name="Land M."/>
            <person name="Hauser L."/>
            <person name="Chang Y.J."/>
            <person name="Jeffries C.D."/>
            <person name="Brettin T."/>
            <person name="Han C."/>
            <person name="Detter J.C."/>
            <person name="Rohde M."/>
            <person name="Goker M."/>
            <person name="Woyke T."/>
            <person name="Bristow J."/>
            <person name="Eisen J.A."/>
            <person name="Markowitz V."/>
            <person name="Hugenholtz P."/>
            <person name="Klenk H.P."/>
            <person name="Kyrpides N.C."/>
        </authorList>
    </citation>
    <scope>NUCLEOTIDE SEQUENCE [LARGE SCALE GENOMIC DNA]</scope>
    <source>
        <strain evidence="4">ATCC 19995 / DSM 43183 / JCM 3096 / KCTC 9072 / NBRC 15933 / NCIMB 10081 / Henssen B9</strain>
    </source>
</reference>
<dbReference type="OrthoDB" id="3676637at2"/>
<dbReference type="AlphaFoldDB" id="D1AB93"/>
<evidence type="ECO:0000256" key="2">
    <source>
        <dbReference type="ARBA" id="ARBA00023002"/>
    </source>
</evidence>
<sequence>MGRTIAVSGSASGIGRALAGLLRERGDEVIGIDLHEAEVVADLGTPEGRAHAVRRVLELCGGVLDAVVACAGVSQFTSLPVRVNFFGVTALLEGLRPALARAERPRAATVASISGTQPLDEAVVAACLDGDEEAAVAAAEKVVAAGQGNKTYPSSKAALAQWLRRVCITPEWAGAGIPLNAIAPGVVRTPMIEPLLADAAMVKIMNEAVPMPLGGHADPEVIAEALAWLISPANTHMTGQIIYVDGGAEAILRGPEVF</sequence>
<dbReference type="Gene3D" id="3.40.50.720">
    <property type="entry name" value="NAD(P)-binding Rossmann-like Domain"/>
    <property type="match status" value="1"/>
</dbReference>
<dbReference type="GO" id="GO:0016491">
    <property type="term" value="F:oxidoreductase activity"/>
    <property type="evidence" value="ECO:0007669"/>
    <property type="project" value="UniProtKB-KW"/>
</dbReference>
<dbReference type="PANTHER" id="PTHR24321">
    <property type="entry name" value="DEHYDROGENASES, SHORT CHAIN"/>
    <property type="match status" value="1"/>
</dbReference>
<gene>
    <name evidence="3" type="ordered locus">Tcur_3498</name>
</gene>
<organism evidence="3 4">
    <name type="scientific">Thermomonospora curvata (strain ATCC 19995 / DSM 43183 / JCM 3096 / KCTC 9072 / NBRC 15933 / NCIMB 10081 / Henssen B9)</name>
    <dbReference type="NCBI Taxonomy" id="471852"/>
    <lineage>
        <taxon>Bacteria</taxon>
        <taxon>Bacillati</taxon>
        <taxon>Actinomycetota</taxon>
        <taxon>Actinomycetes</taxon>
        <taxon>Streptosporangiales</taxon>
        <taxon>Thermomonosporaceae</taxon>
        <taxon>Thermomonospora</taxon>
    </lineage>
</organism>
<dbReference type="HOGENOM" id="CLU_010194_1_0_11"/>
<accession>D1AB93</accession>
<dbReference type="KEGG" id="tcu:Tcur_3498"/>
<dbReference type="SUPFAM" id="SSF51735">
    <property type="entry name" value="NAD(P)-binding Rossmann-fold domains"/>
    <property type="match status" value="1"/>
</dbReference>
<dbReference type="Pfam" id="PF13561">
    <property type="entry name" value="adh_short_C2"/>
    <property type="match status" value="1"/>
</dbReference>
<dbReference type="InterPro" id="IPR002347">
    <property type="entry name" value="SDR_fam"/>
</dbReference>
<evidence type="ECO:0000256" key="1">
    <source>
        <dbReference type="ARBA" id="ARBA00006484"/>
    </source>
</evidence>
<protein>
    <submittedName>
        <fullName evidence="3">Short-chain dehydrogenase/reductase SDR</fullName>
    </submittedName>
</protein>
<dbReference type="Proteomes" id="UP000001918">
    <property type="component" value="Chromosome"/>
</dbReference>
<dbReference type="EMBL" id="CP001738">
    <property type="protein sequence ID" value="ACY99036.1"/>
    <property type="molecule type" value="Genomic_DNA"/>
</dbReference>
<proteinExistence type="inferred from homology"/>
<keyword evidence="4" id="KW-1185">Reference proteome</keyword>
<dbReference type="PRINTS" id="PR00081">
    <property type="entry name" value="GDHRDH"/>
</dbReference>
<comment type="similarity">
    <text evidence="1">Belongs to the short-chain dehydrogenases/reductases (SDR) family.</text>
</comment>